<dbReference type="OrthoDB" id="79367at2759"/>
<reference evidence="5" key="1">
    <citation type="submission" date="2016-06" db="UniProtKB">
        <authorList>
            <consortium name="WormBaseParasite"/>
        </authorList>
    </citation>
    <scope>IDENTIFICATION</scope>
</reference>
<dbReference type="InterPro" id="IPR006569">
    <property type="entry name" value="CID_dom"/>
</dbReference>
<dbReference type="PANTHER" id="PTHR23140">
    <property type="entry name" value="RNA PROCESSING PROTEIN LD23810P"/>
    <property type="match status" value="1"/>
</dbReference>
<dbReference type="CDD" id="cd16983">
    <property type="entry name" value="CID_SCAF8_like"/>
    <property type="match status" value="1"/>
</dbReference>
<dbReference type="PANTHER" id="PTHR23140:SF4">
    <property type="entry name" value="PROTEIN CBR-NRD-1"/>
    <property type="match status" value="1"/>
</dbReference>
<evidence type="ECO:0000313" key="4">
    <source>
        <dbReference type="Proteomes" id="UP000272942"/>
    </source>
</evidence>
<feature type="domain" description="CID" evidence="2">
    <location>
        <begin position="1"/>
        <end position="134"/>
    </location>
</feature>
<accession>A0A183ALA6</accession>
<gene>
    <name evidence="3" type="ORF">ECPE_LOCUS7741</name>
</gene>
<dbReference type="PROSITE" id="PS51391">
    <property type="entry name" value="CID"/>
    <property type="match status" value="1"/>
</dbReference>
<reference evidence="3 4" key="2">
    <citation type="submission" date="2018-11" db="EMBL/GenBank/DDBJ databases">
        <authorList>
            <consortium name="Pathogen Informatics"/>
        </authorList>
    </citation>
    <scope>NUCLEOTIDE SEQUENCE [LARGE SCALE GENOMIC DNA]</scope>
    <source>
        <strain evidence="3 4">Egypt</strain>
    </source>
</reference>
<dbReference type="GO" id="GO:0003723">
    <property type="term" value="F:RNA binding"/>
    <property type="evidence" value="ECO:0007669"/>
    <property type="project" value="UniProtKB-KW"/>
</dbReference>
<dbReference type="Gene3D" id="1.25.40.90">
    <property type="match status" value="1"/>
</dbReference>
<protein>
    <submittedName>
        <fullName evidence="5">CID domain-containing protein</fullName>
    </submittedName>
</protein>
<evidence type="ECO:0000256" key="1">
    <source>
        <dbReference type="ARBA" id="ARBA00022884"/>
    </source>
</evidence>
<dbReference type="GO" id="GO:0005634">
    <property type="term" value="C:nucleus"/>
    <property type="evidence" value="ECO:0007669"/>
    <property type="project" value="TreeGrafter"/>
</dbReference>
<dbReference type="Pfam" id="PF04818">
    <property type="entry name" value="CID"/>
    <property type="match status" value="1"/>
</dbReference>
<evidence type="ECO:0000313" key="5">
    <source>
        <dbReference type="WBParaSite" id="ECPE_0000776001-mRNA-1"/>
    </source>
</evidence>
<dbReference type="SUPFAM" id="SSF48464">
    <property type="entry name" value="ENTH/VHS domain"/>
    <property type="match status" value="1"/>
</dbReference>
<dbReference type="EMBL" id="UZAN01045011">
    <property type="protein sequence ID" value="VDP81898.1"/>
    <property type="molecule type" value="Genomic_DNA"/>
</dbReference>
<keyword evidence="1" id="KW-0694">RNA-binding</keyword>
<dbReference type="WBParaSite" id="ECPE_0000776001-mRNA-1">
    <property type="protein sequence ID" value="ECPE_0000776001-mRNA-1"/>
    <property type="gene ID" value="ECPE_0000776001"/>
</dbReference>
<dbReference type="InterPro" id="IPR051485">
    <property type="entry name" value="SR-CTD_assoc_factor"/>
</dbReference>
<proteinExistence type="predicted"/>
<keyword evidence="4" id="KW-1185">Reference proteome</keyword>
<dbReference type="InterPro" id="IPR008942">
    <property type="entry name" value="ENTH_VHS"/>
</dbReference>
<name>A0A183ALA6_9TREM</name>
<dbReference type="Proteomes" id="UP000272942">
    <property type="component" value="Unassembled WGS sequence"/>
</dbReference>
<dbReference type="SMART" id="SM00582">
    <property type="entry name" value="RPR"/>
    <property type="match status" value="1"/>
</dbReference>
<dbReference type="AlphaFoldDB" id="A0A183ALA6"/>
<sequence length="166" mass="19525">MDMEHVVTFSNEVIMLKFLLKMASITRAALKALRFYKHIVQCVEKFILRSSPQLKIPGLYVIDAIVRQSKYCYQERDVYGPRFMRNLVTLFLSILQCDEKDKSMISRVLFLWQRGNVFPEDVIQALQNVVTDPENTDVIQKGNKLSPIQYRDPHQRRCSYISYRSV</sequence>
<organism evidence="5">
    <name type="scientific">Echinostoma caproni</name>
    <dbReference type="NCBI Taxonomy" id="27848"/>
    <lineage>
        <taxon>Eukaryota</taxon>
        <taxon>Metazoa</taxon>
        <taxon>Spiralia</taxon>
        <taxon>Lophotrochozoa</taxon>
        <taxon>Platyhelminthes</taxon>
        <taxon>Trematoda</taxon>
        <taxon>Digenea</taxon>
        <taxon>Plagiorchiida</taxon>
        <taxon>Echinostomata</taxon>
        <taxon>Echinostomatoidea</taxon>
        <taxon>Echinostomatidae</taxon>
        <taxon>Echinostoma</taxon>
    </lineage>
</organism>
<evidence type="ECO:0000259" key="2">
    <source>
        <dbReference type="PROSITE" id="PS51391"/>
    </source>
</evidence>
<evidence type="ECO:0000313" key="3">
    <source>
        <dbReference type="EMBL" id="VDP81898.1"/>
    </source>
</evidence>